<dbReference type="PANTHER" id="PTHR41786">
    <property type="entry name" value="MOTILITY ACCESSORY FACTOR MAF"/>
    <property type="match status" value="1"/>
</dbReference>
<dbReference type="Proteomes" id="UP000078407">
    <property type="component" value="Unassembled WGS sequence"/>
</dbReference>
<dbReference type="Pfam" id="PF01973">
    <property type="entry name" value="MptE-like"/>
    <property type="match status" value="1"/>
</dbReference>
<gene>
    <name evidence="2" type="ORF">M976_01937</name>
</gene>
<evidence type="ECO:0000313" key="3">
    <source>
        <dbReference type="Proteomes" id="UP000078407"/>
    </source>
</evidence>
<dbReference type="EMBL" id="LXEQ01000033">
    <property type="protein sequence ID" value="OAT28098.1"/>
    <property type="molecule type" value="Genomic_DNA"/>
</dbReference>
<feature type="domain" description="6-hydroxymethylpterin diphosphokinase MptE-like" evidence="1">
    <location>
        <begin position="193"/>
        <end position="348"/>
    </location>
</feature>
<reference evidence="2 3" key="1">
    <citation type="submission" date="2016-04" db="EMBL/GenBank/DDBJ databases">
        <title>ATOL: Assembling a taxonomically balanced genome-scale reconstruction of the evolutionary history of the Enterobacteriaceae.</title>
        <authorList>
            <person name="Plunkett G.III."/>
            <person name="Neeno-Eckwall E.C."/>
            <person name="Glasner J.D."/>
            <person name="Perna N.T."/>
        </authorList>
    </citation>
    <scope>NUCLEOTIDE SEQUENCE [LARGE SCALE GENOMIC DNA]</scope>
    <source>
        <strain evidence="2 3">ATCC 51602</strain>
    </source>
</reference>
<sequence length="426" mass="47491">MSEAHLTQHLAIIARRWPALAESLNQISPLSAANVMEGHCGTLLIDGVQLTSRHNRLAEAQVQANCLPEVAQLNVYGVGLGDLPRVLLLRSTLECLHVFIMNRALFLLSLSVMEQQDWLQDSRVCLALADSEEEIRLPFFALPAELHLAEDKANRIRDRLTREITLPHTNRRYQQHFPMLRQRIADNKRLLKRDGDVASLFNSAVGCQALVIGAGPTLESHIPRLQVLQHHADRPLLIAVDTACRALFAHNIRPDWVVSIDHLIDEEKLPPSDCGLIYFPLVPTRTLMAWRGKRLAAYSSSPLYQPLRKVLPKALLNSGGSVIHPAIDLAVRMGCGEITLLGADFAFPGGKTHTGWDVGALNTTLEQAKHWVLNGHDQRISTNVSFTGYRIQLERYIATHPEVSFWNGSREGAAISGCRYHPEFTS</sequence>
<comment type="caution">
    <text evidence="2">The sequence shown here is derived from an EMBL/GenBank/DDBJ whole genome shotgun (WGS) entry which is preliminary data.</text>
</comment>
<protein>
    <recommendedName>
        <fullName evidence="1">6-hydroxymethylpterin diphosphokinase MptE-like domain-containing protein</fullName>
    </recommendedName>
</protein>
<accession>A0ABX2W8Y2</accession>
<dbReference type="RefSeq" id="WP_064544153.1">
    <property type="nucleotide sequence ID" value="NZ_LXEQ01000033.1"/>
</dbReference>
<evidence type="ECO:0000313" key="2">
    <source>
        <dbReference type="EMBL" id="OAT28098.1"/>
    </source>
</evidence>
<organism evidence="2 3">
    <name type="scientific">Buttiauxella ferragutiae ATCC 51602</name>
    <dbReference type="NCBI Taxonomy" id="1354252"/>
    <lineage>
        <taxon>Bacteria</taxon>
        <taxon>Pseudomonadati</taxon>
        <taxon>Pseudomonadota</taxon>
        <taxon>Gammaproteobacteria</taxon>
        <taxon>Enterobacterales</taxon>
        <taxon>Enterobacteriaceae</taxon>
        <taxon>Buttiauxella</taxon>
    </lineage>
</organism>
<proteinExistence type="predicted"/>
<name>A0ABX2W8Y2_9ENTR</name>
<evidence type="ECO:0000259" key="1">
    <source>
        <dbReference type="Pfam" id="PF01973"/>
    </source>
</evidence>
<keyword evidence="3" id="KW-1185">Reference proteome</keyword>
<dbReference type="InterPro" id="IPR002826">
    <property type="entry name" value="MptE-like"/>
</dbReference>
<dbReference type="PANTHER" id="PTHR41786:SF1">
    <property type="entry name" value="6-HYDROXYMETHYLPTERIN DIPHOSPHOKINASE MPTE-LIKE DOMAIN-CONTAINING PROTEIN"/>
    <property type="match status" value="1"/>
</dbReference>